<accession>A0AAV2YIX3</accession>
<reference evidence="1" key="1">
    <citation type="submission" date="2022-11" db="EMBL/GenBank/DDBJ databases">
        <authorList>
            <person name="Morgan W.R."/>
            <person name="Tartar A."/>
        </authorList>
    </citation>
    <scope>NUCLEOTIDE SEQUENCE</scope>
    <source>
        <strain evidence="1">ARSEF 373</strain>
    </source>
</reference>
<reference evidence="1" key="2">
    <citation type="journal article" date="2023" name="Microbiol Resour">
        <title>Decontamination and Annotation of the Draft Genome Sequence of the Oomycete Lagenidium giganteum ARSEF 373.</title>
        <authorList>
            <person name="Morgan W.R."/>
            <person name="Tartar A."/>
        </authorList>
    </citation>
    <scope>NUCLEOTIDE SEQUENCE</scope>
    <source>
        <strain evidence="1">ARSEF 373</strain>
    </source>
</reference>
<dbReference type="EMBL" id="DAKRPA010000275">
    <property type="protein sequence ID" value="DAZ94020.1"/>
    <property type="molecule type" value="Genomic_DNA"/>
</dbReference>
<comment type="caution">
    <text evidence="1">The sequence shown here is derived from an EMBL/GenBank/DDBJ whole genome shotgun (WGS) entry which is preliminary data.</text>
</comment>
<keyword evidence="2" id="KW-1185">Reference proteome</keyword>
<gene>
    <name evidence="1" type="ORF">N0F65_001631</name>
</gene>
<name>A0AAV2YIX3_9STRA</name>
<dbReference type="AlphaFoldDB" id="A0AAV2YIX3"/>
<protein>
    <submittedName>
        <fullName evidence="1">Uncharacterized protein</fullName>
    </submittedName>
</protein>
<proteinExistence type="predicted"/>
<sequence>MPWTAPLGQTCKRRFDTLVATFKREELLSLRASGTEEEYSEREQLLTNVVSLVSWIMGVSHVFMHM</sequence>
<organism evidence="1 2">
    <name type="scientific">Lagenidium giganteum</name>
    <dbReference type="NCBI Taxonomy" id="4803"/>
    <lineage>
        <taxon>Eukaryota</taxon>
        <taxon>Sar</taxon>
        <taxon>Stramenopiles</taxon>
        <taxon>Oomycota</taxon>
        <taxon>Peronosporomycetes</taxon>
        <taxon>Pythiales</taxon>
        <taxon>Pythiaceae</taxon>
    </lineage>
</organism>
<evidence type="ECO:0000313" key="2">
    <source>
        <dbReference type="Proteomes" id="UP001146120"/>
    </source>
</evidence>
<evidence type="ECO:0000313" key="1">
    <source>
        <dbReference type="EMBL" id="DAZ94020.1"/>
    </source>
</evidence>
<dbReference type="Proteomes" id="UP001146120">
    <property type="component" value="Unassembled WGS sequence"/>
</dbReference>